<proteinExistence type="predicted"/>
<evidence type="ECO:0000313" key="3">
    <source>
        <dbReference type="Proteomes" id="UP000479710"/>
    </source>
</evidence>
<dbReference type="InterPro" id="IPR006775">
    <property type="entry name" value="GH116_catalytic"/>
</dbReference>
<dbReference type="PANTHER" id="PTHR12654">
    <property type="entry name" value="BILE ACID BETA-GLUCOSIDASE-RELATED"/>
    <property type="match status" value="1"/>
</dbReference>
<organism evidence="2 3">
    <name type="scientific">Oryza meyeriana var. granulata</name>
    <dbReference type="NCBI Taxonomy" id="110450"/>
    <lineage>
        <taxon>Eukaryota</taxon>
        <taxon>Viridiplantae</taxon>
        <taxon>Streptophyta</taxon>
        <taxon>Embryophyta</taxon>
        <taxon>Tracheophyta</taxon>
        <taxon>Spermatophyta</taxon>
        <taxon>Magnoliopsida</taxon>
        <taxon>Liliopsida</taxon>
        <taxon>Poales</taxon>
        <taxon>Poaceae</taxon>
        <taxon>BOP clade</taxon>
        <taxon>Oryzoideae</taxon>
        <taxon>Oryzeae</taxon>
        <taxon>Oryzinae</taxon>
        <taxon>Oryza</taxon>
        <taxon>Oryza meyeriana</taxon>
    </lineage>
</organism>
<reference evidence="2 3" key="1">
    <citation type="submission" date="2019-11" db="EMBL/GenBank/DDBJ databases">
        <title>Whole genome sequence of Oryza granulata.</title>
        <authorList>
            <person name="Li W."/>
        </authorList>
    </citation>
    <scope>NUCLEOTIDE SEQUENCE [LARGE SCALE GENOMIC DNA]</scope>
    <source>
        <strain evidence="3">cv. Menghai</strain>
        <tissue evidence="2">Leaf</tissue>
    </source>
</reference>
<accession>A0A6G1CKQ6</accession>
<evidence type="ECO:0000313" key="2">
    <source>
        <dbReference type="EMBL" id="KAF0900627.1"/>
    </source>
</evidence>
<dbReference type="Pfam" id="PF04685">
    <property type="entry name" value="DUF608"/>
    <property type="match status" value="1"/>
</dbReference>
<feature type="domain" description="Glycosyl-hydrolase family 116 catalytic region" evidence="1">
    <location>
        <begin position="1"/>
        <end position="52"/>
    </location>
</feature>
<dbReference type="OrthoDB" id="1682878at2759"/>
<name>A0A6G1CKQ6_9ORYZ</name>
<dbReference type="Proteomes" id="UP000479710">
    <property type="component" value="Unassembled WGS sequence"/>
</dbReference>
<keyword evidence="3" id="KW-1185">Reference proteome</keyword>
<evidence type="ECO:0000259" key="1">
    <source>
        <dbReference type="Pfam" id="PF04685"/>
    </source>
</evidence>
<dbReference type="AlphaFoldDB" id="A0A6G1CKQ6"/>
<comment type="caution">
    <text evidence="2">The sequence shown here is derived from an EMBL/GenBank/DDBJ whole genome shotgun (WGS) entry which is preliminary data.</text>
</comment>
<sequence>MPEAAFKTAKGIHDAGWGKDGFGYAFQTPESWTVDGGYRALHYMRPLGVWAMQWALSPPELHKELRLAAAAAASPEDAALGQEKFDKVASMLRLPEQQQHKGILRALYDVLRQLLLPA</sequence>
<dbReference type="GO" id="GO:0008422">
    <property type="term" value="F:beta-glucosidase activity"/>
    <property type="evidence" value="ECO:0007669"/>
    <property type="project" value="TreeGrafter"/>
</dbReference>
<protein>
    <recommendedName>
        <fullName evidence="1">Glycosyl-hydrolase family 116 catalytic region domain-containing protein</fullName>
    </recommendedName>
</protein>
<dbReference type="InterPro" id="IPR052566">
    <property type="entry name" value="Non-lysos_glucosylceramidase"/>
</dbReference>
<gene>
    <name evidence="2" type="ORF">E2562_033143</name>
</gene>
<dbReference type="EMBL" id="SPHZ02000009">
    <property type="protein sequence ID" value="KAF0900627.1"/>
    <property type="molecule type" value="Genomic_DNA"/>
</dbReference>
<dbReference type="PANTHER" id="PTHR12654:SF3">
    <property type="entry name" value="NON-LYSOSOMAL GLUCOSYLCERAMIDASE"/>
    <property type="match status" value="1"/>
</dbReference>